<sequence length="64" mass="7021">MKLSKVIEILNDNFQPPTRLPSSDLRDAIQVSIEAVKEVIKARYGDPALDGELLPGETPESEGE</sequence>
<proteinExistence type="predicted"/>
<name>A0A6M3M2D8_9ZZZZ</name>
<evidence type="ECO:0000313" key="2">
    <source>
        <dbReference type="EMBL" id="QJB02695.1"/>
    </source>
</evidence>
<reference evidence="1" key="1">
    <citation type="submission" date="2020-03" db="EMBL/GenBank/DDBJ databases">
        <title>The deep terrestrial virosphere.</title>
        <authorList>
            <person name="Holmfeldt K."/>
            <person name="Nilsson E."/>
            <person name="Simone D."/>
            <person name="Lopez-Fernandez M."/>
            <person name="Wu X."/>
            <person name="de Brujin I."/>
            <person name="Lundin D."/>
            <person name="Andersson A."/>
            <person name="Bertilsson S."/>
            <person name="Dopson M."/>
        </authorList>
    </citation>
    <scope>NUCLEOTIDE SEQUENCE</scope>
    <source>
        <strain evidence="1">MM171A01259</strain>
        <strain evidence="2">MM171B01091</strain>
    </source>
</reference>
<dbReference type="AlphaFoldDB" id="A0A6M3M2D8"/>
<dbReference type="EMBL" id="MT143634">
    <property type="protein sequence ID" value="QJA99191.1"/>
    <property type="molecule type" value="Genomic_DNA"/>
</dbReference>
<protein>
    <submittedName>
        <fullName evidence="1">Uncharacterized protein</fullName>
    </submittedName>
</protein>
<evidence type="ECO:0000313" key="1">
    <source>
        <dbReference type="EMBL" id="QJA99191.1"/>
    </source>
</evidence>
<gene>
    <name evidence="1" type="ORF">MM171A01259_0008</name>
    <name evidence="2" type="ORF">MM171B01091_0013</name>
</gene>
<dbReference type="EMBL" id="MT143801">
    <property type="protein sequence ID" value="QJB02695.1"/>
    <property type="molecule type" value="Genomic_DNA"/>
</dbReference>
<accession>A0A6M3M2D8</accession>
<organism evidence="1">
    <name type="scientific">viral metagenome</name>
    <dbReference type="NCBI Taxonomy" id="1070528"/>
    <lineage>
        <taxon>unclassified sequences</taxon>
        <taxon>metagenomes</taxon>
        <taxon>organismal metagenomes</taxon>
    </lineage>
</organism>